<organism evidence="1 2">
    <name type="scientific">Lolium multiflorum</name>
    <name type="common">Italian ryegrass</name>
    <name type="synonym">Lolium perenne subsp. multiflorum</name>
    <dbReference type="NCBI Taxonomy" id="4521"/>
    <lineage>
        <taxon>Eukaryota</taxon>
        <taxon>Viridiplantae</taxon>
        <taxon>Streptophyta</taxon>
        <taxon>Embryophyta</taxon>
        <taxon>Tracheophyta</taxon>
        <taxon>Spermatophyta</taxon>
        <taxon>Magnoliopsida</taxon>
        <taxon>Liliopsida</taxon>
        <taxon>Poales</taxon>
        <taxon>Poaceae</taxon>
        <taxon>BOP clade</taxon>
        <taxon>Pooideae</taxon>
        <taxon>Poodae</taxon>
        <taxon>Poeae</taxon>
        <taxon>Poeae Chloroplast Group 2 (Poeae type)</taxon>
        <taxon>Loliodinae</taxon>
        <taxon>Loliinae</taxon>
        <taxon>Lolium</taxon>
    </lineage>
</organism>
<name>A0AAD8SJA9_LOLMU</name>
<dbReference type="EMBL" id="JAUUTY010000004">
    <property type="protein sequence ID" value="KAK1652829.1"/>
    <property type="molecule type" value="Genomic_DNA"/>
</dbReference>
<sequence length="126" mass="13931">MRGGWSSARAIPTSSSGENFDGLLWIAELVVELPVLVSLVNCVEIASARAKVTGLVEILKKYDKRPGALICLPFIQNVLLEPFFTTDILYQIVKECEAMLDQLLPLNKPFVSNEDGKEYISTETSL</sequence>
<dbReference type="InterPro" id="IPR031142">
    <property type="entry name" value="SPX_prot"/>
</dbReference>
<dbReference type="Proteomes" id="UP001231189">
    <property type="component" value="Unassembled WGS sequence"/>
</dbReference>
<protein>
    <submittedName>
        <fullName evidence="1">Uncharacterized protein</fullName>
    </submittedName>
</protein>
<evidence type="ECO:0000313" key="1">
    <source>
        <dbReference type="EMBL" id="KAK1652829.1"/>
    </source>
</evidence>
<accession>A0AAD8SJA9</accession>
<reference evidence="1" key="1">
    <citation type="submission" date="2023-07" db="EMBL/GenBank/DDBJ databases">
        <title>A chromosome-level genome assembly of Lolium multiflorum.</title>
        <authorList>
            <person name="Chen Y."/>
            <person name="Copetti D."/>
            <person name="Kolliker R."/>
            <person name="Studer B."/>
        </authorList>
    </citation>
    <scope>NUCLEOTIDE SEQUENCE</scope>
    <source>
        <strain evidence="1">02402/16</strain>
        <tissue evidence="1">Leaf</tissue>
    </source>
</reference>
<dbReference type="AlphaFoldDB" id="A0AAD8SJA9"/>
<proteinExistence type="predicted"/>
<keyword evidence="2" id="KW-1185">Reference proteome</keyword>
<dbReference type="PANTHER" id="PTHR45978">
    <property type="entry name" value="SPX DOMAIN-CONTAINING PROTEIN 3"/>
    <property type="match status" value="1"/>
</dbReference>
<comment type="caution">
    <text evidence="1">The sequence shown here is derived from an EMBL/GenBank/DDBJ whole genome shotgun (WGS) entry which is preliminary data.</text>
</comment>
<dbReference type="PANTHER" id="PTHR45978:SF5">
    <property type="entry name" value="SPX DOMAIN-CONTAINING PROTEIN 2"/>
    <property type="match status" value="1"/>
</dbReference>
<dbReference type="GO" id="GO:0016036">
    <property type="term" value="P:cellular response to phosphate starvation"/>
    <property type="evidence" value="ECO:0007669"/>
    <property type="project" value="InterPro"/>
</dbReference>
<evidence type="ECO:0000313" key="2">
    <source>
        <dbReference type="Proteomes" id="UP001231189"/>
    </source>
</evidence>
<gene>
    <name evidence="1" type="ORF">QYE76_070634</name>
</gene>